<evidence type="ECO:0000313" key="3">
    <source>
        <dbReference type="Proteomes" id="UP001307889"/>
    </source>
</evidence>
<evidence type="ECO:0000256" key="1">
    <source>
        <dbReference type="SAM" id="Phobius"/>
    </source>
</evidence>
<sequence>MVNRCPAPLVAAIATPLLRLLVLIAGSLLVGHRIYQEAKKDRAPNPWVSRVVAPISEFNPETPDLHGLEPLSEYDHLDFFMRVLKRGMNYFEYCDLSLKTPDPCENLKDSKKGREAKAGLYCPPDGESCILMQTALPSGNLEKFIDDWLNNRMNDWEFCMSRSLNFYCGAIFSNFSRSSKRGLISPKRSDNQEYSLTIHTVYVSVRNNMYPPLPRQKTTKDPYFTDPTTRFTRPTTQPPKRKLLCQYPLTVRPPRGIRFRNQKARNFIYRNMDYWQYNRKYWFMLALLEFTFVGTFYEMAVVSWFVWMYLNATADFHKWTKFQFVVIGMNYTFAAMFAMLLAQDIPRDSITIWIAVFSVSMIISTVNSSLFVHWVNKKQPDFSTREKNQEAIERNSID</sequence>
<keyword evidence="3" id="KW-1185">Reference proteome</keyword>
<keyword evidence="1" id="KW-0812">Transmembrane</keyword>
<proteinExistence type="predicted"/>
<gene>
    <name evidence="2" type="ORF">NTJ_13802</name>
</gene>
<accession>A0ABN7B9B8</accession>
<feature type="transmembrane region" description="Helical" evidence="1">
    <location>
        <begin position="322"/>
        <end position="341"/>
    </location>
</feature>
<keyword evidence="1" id="KW-0472">Membrane</keyword>
<keyword evidence="1" id="KW-1133">Transmembrane helix</keyword>
<reference evidence="2 3" key="1">
    <citation type="submission" date="2023-09" db="EMBL/GenBank/DDBJ databases">
        <title>Nesidiocoris tenuis whole genome shotgun sequence.</title>
        <authorList>
            <person name="Shibata T."/>
            <person name="Shimoda M."/>
            <person name="Kobayashi T."/>
            <person name="Uehara T."/>
        </authorList>
    </citation>
    <scope>NUCLEOTIDE SEQUENCE [LARGE SCALE GENOMIC DNA]</scope>
    <source>
        <strain evidence="2 3">Japan</strain>
    </source>
</reference>
<feature type="transmembrane region" description="Helical" evidence="1">
    <location>
        <begin position="281"/>
        <end position="310"/>
    </location>
</feature>
<name>A0ABN7B9B8_9HEMI</name>
<feature type="transmembrane region" description="Helical" evidence="1">
    <location>
        <begin position="353"/>
        <end position="375"/>
    </location>
</feature>
<dbReference type="EMBL" id="AP028920">
    <property type="protein sequence ID" value="BET00986.1"/>
    <property type="molecule type" value="Genomic_DNA"/>
</dbReference>
<dbReference type="Proteomes" id="UP001307889">
    <property type="component" value="Chromosome 12"/>
</dbReference>
<evidence type="ECO:0000313" key="2">
    <source>
        <dbReference type="EMBL" id="BET00986.1"/>
    </source>
</evidence>
<organism evidence="2 3">
    <name type="scientific">Nesidiocoris tenuis</name>
    <dbReference type="NCBI Taxonomy" id="355587"/>
    <lineage>
        <taxon>Eukaryota</taxon>
        <taxon>Metazoa</taxon>
        <taxon>Ecdysozoa</taxon>
        <taxon>Arthropoda</taxon>
        <taxon>Hexapoda</taxon>
        <taxon>Insecta</taxon>
        <taxon>Pterygota</taxon>
        <taxon>Neoptera</taxon>
        <taxon>Paraneoptera</taxon>
        <taxon>Hemiptera</taxon>
        <taxon>Heteroptera</taxon>
        <taxon>Panheteroptera</taxon>
        <taxon>Cimicomorpha</taxon>
        <taxon>Miridae</taxon>
        <taxon>Dicyphina</taxon>
        <taxon>Nesidiocoris</taxon>
    </lineage>
</organism>
<feature type="transmembrane region" description="Helical" evidence="1">
    <location>
        <begin position="6"/>
        <end position="30"/>
    </location>
</feature>
<protein>
    <submittedName>
        <fullName evidence="2">Uncharacterized protein</fullName>
    </submittedName>
</protein>